<dbReference type="InterPro" id="IPR014061">
    <property type="entry name" value="BrxL-like"/>
</dbReference>
<keyword evidence="2" id="KW-0645">Protease</keyword>
<protein>
    <submittedName>
        <fullName evidence="2">ATP-dependent Lon protease</fullName>
        <ecNumber evidence="2">3.4.21.53</ecNumber>
    </submittedName>
</protein>
<dbReference type="InterPro" id="IPR046838">
    <property type="entry name" value="BrxL_N"/>
</dbReference>
<proteinExistence type="predicted"/>
<comment type="caution">
    <text evidence="2">The sequence shown here is derived from an EMBL/GenBank/DDBJ whole genome shotgun (WGS) entry which is preliminary data.</text>
</comment>
<dbReference type="GO" id="GO:0004252">
    <property type="term" value="F:serine-type endopeptidase activity"/>
    <property type="evidence" value="ECO:0007669"/>
    <property type="project" value="UniProtKB-EC"/>
</dbReference>
<gene>
    <name evidence="2" type="ORF">HNQ08_004845</name>
</gene>
<dbReference type="EMBL" id="JACHFL010000021">
    <property type="protein sequence ID" value="MBB5365719.1"/>
    <property type="molecule type" value="Genomic_DNA"/>
</dbReference>
<dbReference type="AlphaFoldDB" id="A0A7W8JYW5"/>
<evidence type="ECO:0000259" key="1">
    <source>
        <dbReference type="Pfam" id="PF20442"/>
    </source>
</evidence>
<organism evidence="2 3">
    <name type="scientific">Deinococcus humi</name>
    <dbReference type="NCBI Taxonomy" id="662880"/>
    <lineage>
        <taxon>Bacteria</taxon>
        <taxon>Thermotogati</taxon>
        <taxon>Deinococcota</taxon>
        <taxon>Deinococci</taxon>
        <taxon>Deinococcales</taxon>
        <taxon>Deinococcaceae</taxon>
        <taxon>Deinococcus</taxon>
    </lineage>
</organism>
<feature type="domain" description="BREX system Lon protease-like BrxL N-terminal" evidence="1">
    <location>
        <begin position="34"/>
        <end position="165"/>
    </location>
</feature>
<dbReference type="Pfam" id="PF13337">
    <property type="entry name" value="BrxL_ATPase"/>
    <property type="match status" value="1"/>
</dbReference>
<accession>A0A7W8JYW5</accession>
<dbReference type="Pfam" id="PF20442">
    <property type="entry name" value="BrxL_N"/>
    <property type="match status" value="1"/>
</dbReference>
<dbReference type="RefSeq" id="WP_221284434.1">
    <property type="nucleotide sequence ID" value="NZ_JACHFL010000021.1"/>
</dbReference>
<reference evidence="2 3" key="1">
    <citation type="submission" date="2020-08" db="EMBL/GenBank/DDBJ databases">
        <title>Genomic Encyclopedia of Type Strains, Phase IV (KMG-IV): sequencing the most valuable type-strain genomes for metagenomic binning, comparative biology and taxonomic classification.</title>
        <authorList>
            <person name="Goeker M."/>
        </authorList>
    </citation>
    <scope>NUCLEOTIDE SEQUENCE [LARGE SCALE GENOMIC DNA]</scope>
    <source>
        <strain evidence="2 3">DSM 27939</strain>
    </source>
</reference>
<dbReference type="NCBIfam" id="TIGR02688">
    <property type="entry name" value="BREX system Lon protease-like protein BrxL"/>
    <property type="match status" value="1"/>
</dbReference>
<dbReference type="GO" id="GO:0006508">
    <property type="term" value="P:proteolysis"/>
    <property type="evidence" value="ECO:0007669"/>
    <property type="project" value="UniProtKB-KW"/>
</dbReference>
<keyword evidence="2" id="KW-0378">Hydrolase</keyword>
<evidence type="ECO:0000313" key="3">
    <source>
        <dbReference type="Proteomes" id="UP000552709"/>
    </source>
</evidence>
<dbReference type="Proteomes" id="UP000552709">
    <property type="component" value="Unassembled WGS sequence"/>
</dbReference>
<evidence type="ECO:0000313" key="2">
    <source>
        <dbReference type="EMBL" id="MBB5365719.1"/>
    </source>
</evidence>
<dbReference type="EC" id="3.4.21.53" evidence="2"/>
<sequence>MTFSETDFFPVDAPQAGLLGADELRALNEKVAAVFKSLAIDKRRLPASQLGGRGIPAYVAEWVLEKVVPGQGELTAAEATKVLEWAAKVIPGPSEQNIIKHRLAQGQTVKVLTPLQAEVQIKKGKEPERVAQLSLLGISDAYISDALLDEYPDLLRQGMWGVVQLGALPDGVAVLSFQPMQASINLNLYKEARKKFTLHEWRAVLLTTLGFDPSAFSETQQTWLLCRLLPLVQKNMHMMELAPKGTGKSFMYENISPKVRLISGGNISPAVLFVNNASGNWGLLARFKVVVLDEVQTSKFEKPEEIVGGLKGYLANGKLTRGGLHETASDCGFVMLANITLDDEQRPLKNSLVEELPKFLRETAFLDRIKALVPGWELPKLSSRLLVSLDSPLTVGLKSDFFGDALVALREDLTAESYASRAVKLGGKMPYRRNEEAVRSMAAGLMKIQFPHGEVSSEDFYAYCFKPAIRLRQGIWDELYGLDSEYRQYEALIKQA</sequence>
<name>A0A7W8JYW5_9DEIO</name>
<keyword evidence="3" id="KW-1185">Reference proteome</keyword>